<dbReference type="RefSeq" id="WP_107828032.1">
    <property type="nucleotide sequence ID" value="NZ_CP160205.1"/>
</dbReference>
<dbReference type="Proteomes" id="UP000244168">
    <property type="component" value="Unassembled WGS sequence"/>
</dbReference>
<dbReference type="InterPro" id="IPR011990">
    <property type="entry name" value="TPR-like_helical_dom_sf"/>
</dbReference>
<dbReference type="Pfam" id="PF12771">
    <property type="entry name" value="SusD-like_2"/>
    <property type="match status" value="1"/>
</dbReference>
<organism evidence="1 2">
    <name type="scientific">Mucilaginibacter yixingensis</name>
    <dbReference type="NCBI Taxonomy" id="1295612"/>
    <lineage>
        <taxon>Bacteria</taxon>
        <taxon>Pseudomonadati</taxon>
        <taxon>Bacteroidota</taxon>
        <taxon>Sphingobacteriia</taxon>
        <taxon>Sphingobacteriales</taxon>
        <taxon>Sphingobacteriaceae</taxon>
        <taxon>Mucilaginibacter</taxon>
    </lineage>
</organism>
<evidence type="ECO:0000313" key="1">
    <source>
        <dbReference type="EMBL" id="PTQ99779.1"/>
    </source>
</evidence>
<comment type="caution">
    <text evidence="1">The sequence shown here is derived from an EMBL/GenBank/DDBJ whole genome shotgun (WGS) entry which is preliminary data.</text>
</comment>
<dbReference type="InterPro" id="IPR041662">
    <property type="entry name" value="SusD-like_2"/>
</dbReference>
<keyword evidence="2" id="KW-1185">Reference proteome</keyword>
<proteinExistence type="predicted"/>
<accession>A0A2T5JDD9</accession>
<evidence type="ECO:0000313" key="2">
    <source>
        <dbReference type="Proteomes" id="UP000244168"/>
    </source>
</evidence>
<dbReference type="OrthoDB" id="622163at2"/>
<gene>
    <name evidence="1" type="ORF">C8P68_102609</name>
</gene>
<protein>
    <submittedName>
        <fullName evidence="1">SusD-like starch-binding protein associating with outer membrane</fullName>
    </submittedName>
</protein>
<dbReference type="EMBL" id="QAOQ01000002">
    <property type="protein sequence ID" value="PTQ99779.1"/>
    <property type="molecule type" value="Genomic_DNA"/>
</dbReference>
<name>A0A2T5JDD9_9SPHI</name>
<dbReference type="Gene3D" id="1.25.40.390">
    <property type="match status" value="1"/>
</dbReference>
<dbReference type="AlphaFoldDB" id="A0A2T5JDD9"/>
<sequence length="483" mass="53503">MKFKNKIFACLLALLVIGDVSCKKYLDINTSPLTATKVDPKLLFGYAVTAWDVNKNSGDNYIALGFLGQNLANGGNFSDNWGAFNIYVLSPNFLSNTWNVYYSTAGNNFKQAIAIAESSIPKNNNAAAQCKITYAEMMYEATTLYGDIPYSQASQADQFPYPKYDAQKDVFESLLSLLDEANAQIDVNSPLKISDYDIFYSGDMNAWKRLANTIKFKILMTMVDKDPTKAAAIGTLISNPSTMMSSTADTWQVKYSGATNNENPKYRLFLGQNPFTYASKVATDLMVPSNDPRLPKYFDLPAGQTTYKGVAENAEADATTSLMSLYLYRKNAPSVIIGYPQIELLEAEAWARGLGVAANLVTAQTLYKKGVTDAMTFYEADPTAISTYVNDPVRFPLLTPTNALTLIHTQQWLDLLDRSLDAFTQWRRSGVDGSSEIPVLTLPKDATPGPLFRRYPYPVTETTANSNIPKPVPAYSDKMWFDL</sequence>
<dbReference type="SUPFAM" id="SSF48452">
    <property type="entry name" value="TPR-like"/>
    <property type="match status" value="1"/>
</dbReference>
<reference evidence="1 2" key="1">
    <citation type="submission" date="2018-04" db="EMBL/GenBank/DDBJ databases">
        <title>Genomic Encyclopedia of Archaeal and Bacterial Type Strains, Phase II (KMG-II): from individual species to whole genera.</title>
        <authorList>
            <person name="Goeker M."/>
        </authorList>
    </citation>
    <scope>NUCLEOTIDE SEQUENCE [LARGE SCALE GENOMIC DNA]</scope>
    <source>
        <strain evidence="1 2">DSM 26809</strain>
    </source>
</reference>